<organism evidence="2 3">
    <name type="scientific">Prorocentrum cordatum</name>
    <dbReference type="NCBI Taxonomy" id="2364126"/>
    <lineage>
        <taxon>Eukaryota</taxon>
        <taxon>Sar</taxon>
        <taxon>Alveolata</taxon>
        <taxon>Dinophyceae</taxon>
        <taxon>Prorocentrales</taxon>
        <taxon>Prorocentraceae</taxon>
        <taxon>Prorocentrum</taxon>
    </lineage>
</organism>
<reference evidence="2" key="1">
    <citation type="submission" date="2023-10" db="EMBL/GenBank/DDBJ databases">
        <authorList>
            <person name="Chen Y."/>
            <person name="Shah S."/>
            <person name="Dougan E. K."/>
            <person name="Thang M."/>
            <person name="Chan C."/>
        </authorList>
    </citation>
    <scope>NUCLEOTIDE SEQUENCE [LARGE SCALE GENOMIC DNA]</scope>
</reference>
<keyword evidence="3" id="KW-1185">Reference proteome</keyword>
<gene>
    <name evidence="2" type="ORF">PCOR1329_LOCUS51504</name>
</gene>
<feature type="region of interest" description="Disordered" evidence="1">
    <location>
        <begin position="1"/>
        <end position="35"/>
    </location>
</feature>
<protein>
    <submittedName>
        <fullName evidence="2">Uncharacterized protein</fullName>
    </submittedName>
</protein>
<dbReference type="Proteomes" id="UP001189429">
    <property type="component" value="Unassembled WGS sequence"/>
</dbReference>
<evidence type="ECO:0000313" key="2">
    <source>
        <dbReference type="EMBL" id="CAK0863313.1"/>
    </source>
</evidence>
<comment type="caution">
    <text evidence="2">The sequence shown here is derived from an EMBL/GenBank/DDBJ whole genome shotgun (WGS) entry which is preliminary data.</text>
</comment>
<feature type="region of interest" description="Disordered" evidence="1">
    <location>
        <begin position="64"/>
        <end position="128"/>
    </location>
</feature>
<name>A0ABN9UTD1_9DINO</name>
<feature type="compositionally biased region" description="Gly residues" evidence="1">
    <location>
        <begin position="7"/>
        <end position="27"/>
    </location>
</feature>
<evidence type="ECO:0000256" key="1">
    <source>
        <dbReference type="SAM" id="MobiDB-lite"/>
    </source>
</evidence>
<evidence type="ECO:0000313" key="3">
    <source>
        <dbReference type="Proteomes" id="UP001189429"/>
    </source>
</evidence>
<dbReference type="EMBL" id="CAUYUJ010016249">
    <property type="protein sequence ID" value="CAK0863313.1"/>
    <property type="molecule type" value="Genomic_DNA"/>
</dbReference>
<sequence length="165" mass="17216">MPSVGRGSAGGRLGPAGGSASARGGGEVPHCLPAPRRGRLRLGEVPFLPAPRRGLRLEEVTWPARPQDGADGPCGVHTPAPGWCSSERTSSPRDRSISRHFGNGSARARRLSGIDQGGGTQQGVESECGGVDPMTQIVWETSSVIVFFSPSLVRFAAAPLFGMLF</sequence>
<accession>A0ABN9UTD1</accession>
<proteinExistence type="predicted"/>